<dbReference type="SMART" id="SM00304">
    <property type="entry name" value="HAMP"/>
    <property type="match status" value="1"/>
</dbReference>
<evidence type="ECO:0000256" key="7">
    <source>
        <dbReference type="SAM" id="Phobius"/>
    </source>
</evidence>
<evidence type="ECO:0000256" key="3">
    <source>
        <dbReference type="ARBA" id="ARBA00029447"/>
    </source>
</evidence>
<dbReference type="Gene3D" id="3.30.450.20">
    <property type="entry name" value="PAS domain"/>
    <property type="match status" value="1"/>
</dbReference>
<feature type="compositionally biased region" description="Polar residues" evidence="6">
    <location>
        <begin position="488"/>
        <end position="498"/>
    </location>
</feature>
<dbReference type="PATRIC" id="fig|1121451.3.peg.942"/>
<dbReference type="STRING" id="1121451.DESAM_20685"/>
<dbReference type="OrthoDB" id="9814362at2"/>
<dbReference type="CDD" id="cd12913">
    <property type="entry name" value="PDC1_MCP_like"/>
    <property type="match status" value="1"/>
</dbReference>
<feature type="coiled-coil region" evidence="5">
    <location>
        <begin position="676"/>
        <end position="710"/>
    </location>
</feature>
<dbReference type="Gene3D" id="6.10.340.10">
    <property type="match status" value="1"/>
</dbReference>
<dbReference type="AlphaFoldDB" id="L0R9T4"/>
<dbReference type="InterPro" id="IPR003660">
    <property type="entry name" value="HAMP_dom"/>
</dbReference>
<dbReference type="SMART" id="SM00283">
    <property type="entry name" value="MA"/>
    <property type="match status" value="1"/>
</dbReference>
<dbReference type="Pfam" id="PF00672">
    <property type="entry name" value="HAMP"/>
    <property type="match status" value="1"/>
</dbReference>
<evidence type="ECO:0000256" key="5">
    <source>
        <dbReference type="SAM" id="Coils"/>
    </source>
</evidence>
<dbReference type="FunFam" id="1.10.287.950:FF:000001">
    <property type="entry name" value="Methyl-accepting chemotaxis sensory transducer"/>
    <property type="match status" value="1"/>
</dbReference>
<sequence length="713" mass="76465">MGFKTVKGRIVFWAGLCIVLSLAVVIAVSTWASRTAAFNDAVKVIQAEAAEQALNIGVRIDTNLTLVRGLAQGVRGWKEEPSTFDRKTLTSMMGVIARENTDIFGVWTVWEPEAFDGNDAASKGTPYSDIDGQMTAYWNKANGLHLSSTSGHDDVSSNGWYTEARDSRNEVVYAPTPYEIDGRPMVLASLVVPIVVNGRSLGVMGADIDVKFLQEMADKVHMYGGQGKIIIVDDSGKIAGMTGKSEFNGKPISEVMPGIERQVKDFAANREFYEDKDGLIRIGVPISFGSAKARWGVIVTLPEAVIAGPVNAQALKLVGLGAACLIFAMAMLWFMAELIAKPIRNTSEAVGKIADGDLDVHLEAKGVDESANMQRAVNRMAEKLRENISEIETQMKLAEEKSMQAEEAKAAAEEARKEAVKAKSEGLLSAAESLGGVVTQIDELASELAAGAQELTAGVDTQRRRITETATAMEEMNATVLEVARNSAGASKESSNTRSKAESGVVVVDEGRTTMHQVREMATGLSERMGRLGERAQDIGSVMNVITDIADQTNLLALNAAIEAARAGEAGRGFAVVADEVRKLAEKTMDATKEVGQSIAAIQQVAQENIKDVEKTTGTVDVAVAKIDESGTMLNEIFDAADLASQMIQEIATAAEEQSATFTEINNSVEEVDSIAERTTENIHNAVEAIKKLSEESALLSELVDKLREEAAQ</sequence>
<feature type="domain" description="HAMP" evidence="9">
    <location>
        <begin position="337"/>
        <end position="389"/>
    </location>
</feature>
<dbReference type="GO" id="GO:0006935">
    <property type="term" value="P:chemotaxis"/>
    <property type="evidence" value="ECO:0007669"/>
    <property type="project" value="UniProtKB-ARBA"/>
</dbReference>
<organism evidence="10 11">
    <name type="scientific">Maridesulfovibrio hydrothermalis AM13 = DSM 14728</name>
    <dbReference type="NCBI Taxonomy" id="1121451"/>
    <lineage>
        <taxon>Bacteria</taxon>
        <taxon>Pseudomonadati</taxon>
        <taxon>Thermodesulfobacteriota</taxon>
        <taxon>Desulfovibrionia</taxon>
        <taxon>Desulfovibrionales</taxon>
        <taxon>Desulfovibrionaceae</taxon>
        <taxon>Maridesulfovibrio</taxon>
    </lineage>
</organism>
<dbReference type="PROSITE" id="PS50885">
    <property type="entry name" value="HAMP"/>
    <property type="match status" value="1"/>
</dbReference>
<dbReference type="PANTHER" id="PTHR32089:SF112">
    <property type="entry name" value="LYSOZYME-LIKE PROTEIN-RELATED"/>
    <property type="match status" value="1"/>
</dbReference>
<feature type="coiled-coil region" evidence="5">
    <location>
        <begin position="374"/>
        <end position="425"/>
    </location>
</feature>
<evidence type="ECO:0000256" key="6">
    <source>
        <dbReference type="SAM" id="MobiDB-lite"/>
    </source>
</evidence>
<keyword evidence="11" id="KW-1185">Reference proteome</keyword>
<evidence type="ECO:0000313" key="10">
    <source>
        <dbReference type="EMBL" id="CCO22972.1"/>
    </source>
</evidence>
<keyword evidence="7" id="KW-0812">Transmembrane</keyword>
<dbReference type="Pfam" id="PF22673">
    <property type="entry name" value="MCP-like_PDC_1"/>
    <property type="match status" value="1"/>
</dbReference>
<name>L0R9T4_9BACT</name>
<dbReference type="Gene3D" id="1.10.287.950">
    <property type="entry name" value="Methyl-accepting chemotaxis protein"/>
    <property type="match status" value="1"/>
</dbReference>
<proteinExistence type="inferred from homology"/>
<keyword evidence="2 4" id="KW-0807">Transducer</keyword>
<dbReference type="RefSeq" id="WP_015335577.1">
    <property type="nucleotide sequence ID" value="NC_020055.1"/>
</dbReference>
<dbReference type="GO" id="GO:0016020">
    <property type="term" value="C:membrane"/>
    <property type="evidence" value="ECO:0007669"/>
    <property type="project" value="UniProtKB-SubCell"/>
</dbReference>
<dbReference type="EMBL" id="FO203522">
    <property type="protein sequence ID" value="CCO22972.1"/>
    <property type="molecule type" value="Genomic_DNA"/>
</dbReference>
<dbReference type="GO" id="GO:0007165">
    <property type="term" value="P:signal transduction"/>
    <property type="evidence" value="ECO:0007669"/>
    <property type="project" value="UniProtKB-KW"/>
</dbReference>
<dbReference type="InterPro" id="IPR004089">
    <property type="entry name" value="MCPsignal_dom"/>
</dbReference>
<accession>L0R9T4</accession>
<dbReference type="CDD" id="cd06225">
    <property type="entry name" value="HAMP"/>
    <property type="match status" value="1"/>
</dbReference>
<keyword evidence="7" id="KW-1133">Transmembrane helix</keyword>
<dbReference type="Pfam" id="PF00015">
    <property type="entry name" value="MCPsignal"/>
    <property type="match status" value="1"/>
</dbReference>
<feature type="region of interest" description="Disordered" evidence="6">
    <location>
        <begin position="486"/>
        <end position="505"/>
    </location>
</feature>
<dbReference type="SUPFAM" id="SSF58104">
    <property type="entry name" value="Methyl-accepting chemotaxis protein (MCP) signaling domain"/>
    <property type="match status" value="1"/>
</dbReference>
<protein>
    <submittedName>
        <fullName evidence="10">Putative HAMP domain protein</fullName>
    </submittedName>
</protein>
<evidence type="ECO:0000256" key="4">
    <source>
        <dbReference type="PROSITE-ProRule" id="PRU00284"/>
    </source>
</evidence>
<dbReference type="PANTHER" id="PTHR32089">
    <property type="entry name" value="METHYL-ACCEPTING CHEMOTAXIS PROTEIN MCPB"/>
    <property type="match status" value="1"/>
</dbReference>
<dbReference type="Proteomes" id="UP000010808">
    <property type="component" value="Chromosome"/>
</dbReference>
<comment type="subcellular location">
    <subcellularLocation>
        <location evidence="1">Membrane</location>
    </subcellularLocation>
</comment>
<feature type="transmembrane region" description="Helical" evidence="7">
    <location>
        <begin position="317"/>
        <end position="336"/>
    </location>
</feature>
<evidence type="ECO:0000256" key="2">
    <source>
        <dbReference type="ARBA" id="ARBA00023224"/>
    </source>
</evidence>
<dbReference type="KEGG" id="dhy:DESAM_20685"/>
<gene>
    <name evidence="10" type="ORF">DESAM_20685</name>
</gene>
<evidence type="ECO:0000313" key="11">
    <source>
        <dbReference type="Proteomes" id="UP000010808"/>
    </source>
</evidence>
<feature type="domain" description="Methyl-accepting transducer" evidence="8">
    <location>
        <begin position="437"/>
        <end position="673"/>
    </location>
</feature>
<dbReference type="CDD" id="cd11386">
    <property type="entry name" value="MCP_signal"/>
    <property type="match status" value="1"/>
</dbReference>
<keyword evidence="5" id="KW-0175">Coiled coil</keyword>
<evidence type="ECO:0000259" key="8">
    <source>
        <dbReference type="PROSITE" id="PS50111"/>
    </source>
</evidence>
<keyword evidence="7" id="KW-0472">Membrane</keyword>
<evidence type="ECO:0000259" key="9">
    <source>
        <dbReference type="PROSITE" id="PS50885"/>
    </source>
</evidence>
<dbReference type="eggNOG" id="COG0840">
    <property type="taxonomic scope" value="Bacteria"/>
</dbReference>
<evidence type="ECO:0000256" key="1">
    <source>
        <dbReference type="ARBA" id="ARBA00004370"/>
    </source>
</evidence>
<dbReference type="PROSITE" id="PS50111">
    <property type="entry name" value="CHEMOTAXIS_TRANSDUC_2"/>
    <property type="match status" value="1"/>
</dbReference>
<comment type="similarity">
    <text evidence="3">Belongs to the methyl-accepting chemotaxis (MCP) protein family.</text>
</comment>
<reference evidence="10 11" key="1">
    <citation type="submission" date="2012-10" db="EMBL/GenBank/DDBJ databases">
        <authorList>
            <person name="Genoscope - CEA"/>
        </authorList>
    </citation>
    <scope>NUCLEOTIDE SEQUENCE [LARGE SCALE GENOMIC DNA]</scope>
    <source>
        <strain evidence="11">AM13 / DSM 14728</strain>
    </source>
</reference>
<dbReference type="HOGENOM" id="CLU_000445_107_19_7"/>